<feature type="signal peptide" evidence="1">
    <location>
        <begin position="1"/>
        <end position="17"/>
    </location>
</feature>
<protein>
    <recommendedName>
        <fullName evidence="2">Ice-binding protein C-terminal domain-containing protein</fullName>
    </recommendedName>
</protein>
<feature type="domain" description="Ice-binding protein C-terminal" evidence="2">
    <location>
        <begin position="241"/>
        <end position="263"/>
    </location>
</feature>
<feature type="chain" id="PRO_5045314505" description="Ice-binding protein C-terminal domain-containing protein" evidence="1">
    <location>
        <begin position="18"/>
        <end position="271"/>
    </location>
</feature>
<dbReference type="RefSeq" id="WP_188407520.1">
    <property type="nucleotide sequence ID" value="NZ_BMDY01000020.1"/>
</dbReference>
<comment type="caution">
    <text evidence="3">The sequence shown here is derived from an EMBL/GenBank/DDBJ whole genome shotgun (WGS) entry which is preliminary data.</text>
</comment>
<dbReference type="Proteomes" id="UP000651977">
    <property type="component" value="Unassembled WGS sequence"/>
</dbReference>
<dbReference type="EMBL" id="BMDY01000020">
    <property type="protein sequence ID" value="GGB15145.1"/>
    <property type="molecule type" value="Genomic_DNA"/>
</dbReference>
<keyword evidence="1" id="KW-0732">Signal</keyword>
<gene>
    <name evidence="3" type="ORF">GCM10007414_30780</name>
</gene>
<keyword evidence="4" id="KW-1185">Reference proteome</keyword>
<reference evidence="4" key="1">
    <citation type="journal article" date="2019" name="Int. J. Syst. Evol. Microbiol.">
        <title>The Global Catalogue of Microorganisms (GCM) 10K type strain sequencing project: providing services to taxonomists for standard genome sequencing and annotation.</title>
        <authorList>
            <consortium name="The Broad Institute Genomics Platform"/>
            <consortium name="The Broad Institute Genome Sequencing Center for Infectious Disease"/>
            <person name="Wu L."/>
            <person name="Ma J."/>
        </authorList>
    </citation>
    <scope>NUCLEOTIDE SEQUENCE [LARGE SCALE GENOMIC DNA]</scope>
    <source>
        <strain evidence="4">CGMCC 1.10131</strain>
    </source>
</reference>
<accession>A0ABQ1I5W3</accession>
<dbReference type="Pfam" id="PF07589">
    <property type="entry name" value="PEP-CTERM"/>
    <property type="match status" value="1"/>
</dbReference>
<evidence type="ECO:0000313" key="3">
    <source>
        <dbReference type="EMBL" id="GGB15145.1"/>
    </source>
</evidence>
<dbReference type="NCBIfam" id="TIGR02595">
    <property type="entry name" value="PEP_CTERM"/>
    <property type="match status" value="1"/>
</dbReference>
<dbReference type="InterPro" id="IPR013424">
    <property type="entry name" value="Ice-binding_C"/>
</dbReference>
<sequence>MKKILCSLALLHFGVQATPFSDNVLNDIYNGQPNGIPTANDHNDGVPDLFDAANLLLGTSYTSNADLDSRFIANDQVFVGQGQHNIALIGLTAGNYNTLGVYTDLGQGQNKQVLLPSDPQFGFTGDGSAANPFKGASFDIVGEFAWYLEQGGPYNHTTFYSENQLNDGWDHMMTFAMPELNGQNTFLDIDNQVVDYQFTNAFLIGWEDLPYGYQNPGILGDDDYDDMLYLVDFRPASLPSSIPEPASAWLLAAGLVGLGLRRRNNQGRFKA</sequence>
<name>A0ABQ1I5W3_9ALTE</name>
<evidence type="ECO:0000256" key="1">
    <source>
        <dbReference type="SAM" id="SignalP"/>
    </source>
</evidence>
<organism evidence="3 4">
    <name type="scientific">Agarivorans gilvus</name>
    <dbReference type="NCBI Taxonomy" id="680279"/>
    <lineage>
        <taxon>Bacteria</taxon>
        <taxon>Pseudomonadati</taxon>
        <taxon>Pseudomonadota</taxon>
        <taxon>Gammaproteobacteria</taxon>
        <taxon>Alteromonadales</taxon>
        <taxon>Alteromonadaceae</taxon>
        <taxon>Agarivorans</taxon>
    </lineage>
</organism>
<proteinExistence type="predicted"/>
<evidence type="ECO:0000259" key="2">
    <source>
        <dbReference type="Pfam" id="PF07589"/>
    </source>
</evidence>
<evidence type="ECO:0000313" key="4">
    <source>
        <dbReference type="Proteomes" id="UP000651977"/>
    </source>
</evidence>